<feature type="chain" id="PRO_5024893393" evidence="2">
    <location>
        <begin position="21"/>
        <end position="293"/>
    </location>
</feature>
<dbReference type="EMBL" id="AP019860">
    <property type="protein sequence ID" value="BBM82342.1"/>
    <property type="molecule type" value="Genomic_DNA"/>
</dbReference>
<organism evidence="4 5">
    <name type="scientific">Uabimicrobium amorphum</name>
    <dbReference type="NCBI Taxonomy" id="2596890"/>
    <lineage>
        <taxon>Bacteria</taxon>
        <taxon>Pseudomonadati</taxon>
        <taxon>Planctomycetota</taxon>
        <taxon>Candidatus Uabimicrobiia</taxon>
        <taxon>Candidatus Uabimicrobiales</taxon>
        <taxon>Candidatus Uabimicrobiaceae</taxon>
        <taxon>Candidatus Uabimicrobium</taxon>
    </lineage>
</organism>
<evidence type="ECO:0000313" key="5">
    <source>
        <dbReference type="Proteomes" id="UP000326354"/>
    </source>
</evidence>
<evidence type="ECO:0000256" key="2">
    <source>
        <dbReference type="SAM" id="SignalP"/>
    </source>
</evidence>
<dbReference type="GO" id="GO:0017001">
    <property type="term" value="P:antibiotic catabolic process"/>
    <property type="evidence" value="ECO:0007669"/>
    <property type="project" value="UniProtKB-ARBA"/>
</dbReference>
<dbReference type="RefSeq" id="WP_151966589.1">
    <property type="nucleotide sequence ID" value="NZ_AP019860.1"/>
</dbReference>
<evidence type="ECO:0000259" key="3">
    <source>
        <dbReference type="SMART" id="SM00849"/>
    </source>
</evidence>
<dbReference type="PANTHER" id="PTHR42951">
    <property type="entry name" value="METALLO-BETA-LACTAMASE DOMAIN-CONTAINING"/>
    <property type="match status" value="1"/>
</dbReference>
<dbReference type="Pfam" id="PF00753">
    <property type="entry name" value="Lactamase_B"/>
    <property type="match status" value="1"/>
</dbReference>
<dbReference type="PANTHER" id="PTHR42951:SF4">
    <property type="entry name" value="ACYL-COENZYME A THIOESTERASE MBLAC2"/>
    <property type="match status" value="1"/>
</dbReference>
<sequence length="293" mass="32971">MQKYIVLVFFVLSSMLVAQKAQINTHDVGDNIHMLTGPGGNIAVSIGKDGVFIIDDLYARHYKEVTAAITKLTDQKVRFVINTHWHADHSEGNELFVVNHNSTVLAHDNVRKTMAEPQMIKYFKSLRPASPEKALPVITYSKTMTLHFNGQDVVLIHVPNAHTDGDSIVFFQQANVIHMGDTFFKGRYPFIDQDHGGSIRGIIEAANKVLQIATDKTKIIPGHGSISSTKELTDYRNMLMEVEKRVQKLVDDKLTLKEIIAKDPLKDLNPVWGQGFMKSELFLTILFDDLSEK</sequence>
<feature type="domain" description="Metallo-beta-lactamase" evidence="3">
    <location>
        <begin position="39"/>
        <end position="223"/>
    </location>
</feature>
<feature type="signal peptide" evidence="2">
    <location>
        <begin position="1"/>
        <end position="20"/>
    </location>
</feature>
<proteinExistence type="inferred from homology"/>
<name>A0A5S9IJ53_UABAM</name>
<reference evidence="4 5" key="1">
    <citation type="submission" date="2019-08" db="EMBL/GenBank/DDBJ databases">
        <title>Complete genome sequence of Candidatus Uab amorphum.</title>
        <authorList>
            <person name="Shiratori T."/>
            <person name="Suzuki S."/>
            <person name="Kakizawa Y."/>
            <person name="Ishida K."/>
        </authorList>
    </citation>
    <scope>NUCLEOTIDE SEQUENCE [LARGE SCALE GENOMIC DNA]</scope>
    <source>
        <strain evidence="4 5">SRT547</strain>
    </source>
</reference>
<dbReference type="InterPro" id="IPR036866">
    <property type="entry name" value="RibonucZ/Hydroxyglut_hydro"/>
</dbReference>
<dbReference type="InterPro" id="IPR001279">
    <property type="entry name" value="Metallo-B-lactamas"/>
</dbReference>
<keyword evidence="5" id="KW-1185">Reference proteome</keyword>
<dbReference type="AlphaFoldDB" id="A0A5S9IJ53"/>
<accession>A0A5S9IJ53</accession>
<comment type="similarity">
    <text evidence="1">Belongs to the metallo-beta-lactamase superfamily. Class-B beta-lactamase family.</text>
</comment>
<dbReference type="CDD" id="cd16282">
    <property type="entry name" value="metallo-hydrolase-like_MBL-fold"/>
    <property type="match status" value="1"/>
</dbReference>
<dbReference type="OrthoDB" id="420651at2"/>
<keyword evidence="2" id="KW-0732">Signal</keyword>
<dbReference type="Proteomes" id="UP000326354">
    <property type="component" value="Chromosome"/>
</dbReference>
<protein>
    <submittedName>
        <fullName evidence="4">Cyclase</fullName>
    </submittedName>
</protein>
<dbReference type="SMART" id="SM00849">
    <property type="entry name" value="Lactamase_B"/>
    <property type="match status" value="1"/>
</dbReference>
<dbReference type="Gene3D" id="3.60.15.10">
    <property type="entry name" value="Ribonuclease Z/Hydroxyacylglutathione hydrolase-like"/>
    <property type="match status" value="1"/>
</dbReference>
<evidence type="ECO:0000256" key="1">
    <source>
        <dbReference type="ARBA" id="ARBA00005250"/>
    </source>
</evidence>
<gene>
    <name evidence="4" type="ORF">UABAM_00685</name>
</gene>
<dbReference type="SUPFAM" id="SSF56281">
    <property type="entry name" value="Metallo-hydrolase/oxidoreductase"/>
    <property type="match status" value="1"/>
</dbReference>
<dbReference type="KEGG" id="uam:UABAM_00685"/>
<dbReference type="InterPro" id="IPR050855">
    <property type="entry name" value="NDM-1-like"/>
</dbReference>
<evidence type="ECO:0000313" key="4">
    <source>
        <dbReference type="EMBL" id="BBM82342.1"/>
    </source>
</evidence>